<protein>
    <submittedName>
        <fullName evidence="2">Uncharacterized protein</fullName>
    </submittedName>
</protein>
<name>A0A7M1SWL5_9MICO</name>
<keyword evidence="1" id="KW-0472">Membrane</keyword>
<dbReference type="KEGG" id="halt:IM660_07000"/>
<dbReference type="AlphaFoldDB" id="A0A7M1SWL5"/>
<sequence>MTDSDSATAPGETYVCPHCEATHEHEHVDERAVVDGYRRTLARVSAARTAVILVTLAAVLLGSLGLLGLAGLGLLSWAVVTGAGWGAAVLDLARRPHSGTRMGTAQRDERRFVLVSVLTGAALTPLAALGLALTAGAIVDAHPLAVAGAAAAGWFAGSATAETISNLRLRALLVADTRAAEVAREAAVRLREHTHEWRGLGTAVATAIVVGIELLVCLWLPILVIVLIPLHVAVAALVGRAQQRRPLPLP</sequence>
<accession>A0A7M1SWL5</accession>
<evidence type="ECO:0000256" key="1">
    <source>
        <dbReference type="SAM" id="Phobius"/>
    </source>
</evidence>
<reference evidence="2 3" key="1">
    <citation type="submission" date="2020-10" db="EMBL/GenBank/DDBJ databases">
        <title>Haloactinobacterium sp. RN3S43, a bacterium isolated from saline soil.</title>
        <authorList>
            <person name="Sun J.-Q."/>
        </authorList>
    </citation>
    <scope>NUCLEOTIDE SEQUENCE [LARGE SCALE GENOMIC DNA]</scope>
    <source>
        <strain evidence="2 3">RN3S43</strain>
    </source>
</reference>
<keyword evidence="1" id="KW-0812">Transmembrane</keyword>
<keyword evidence="3" id="KW-1185">Reference proteome</keyword>
<gene>
    <name evidence="2" type="ORF">IM660_07000</name>
</gene>
<keyword evidence="1" id="KW-1133">Transmembrane helix</keyword>
<organism evidence="2 3">
    <name type="scientific">Ruania alkalisoli</name>
    <dbReference type="NCBI Taxonomy" id="2779775"/>
    <lineage>
        <taxon>Bacteria</taxon>
        <taxon>Bacillati</taxon>
        <taxon>Actinomycetota</taxon>
        <taxon>Actinomycetes</taxon>
        <taxon>Micrococcales</taxon>
        <taxon>Ruaniaceae</taxon>
        <taxon>Ruania</taxon>
    </lineage>
</organism>
<evidence type="ECO:0000313" key="3">
    <source>
        <dbReference type="Proteomes" id="UP000593758"/>
    </source>
</evidence>
<feature type="transmembrane region" description="Helical" evidence="1">
    <location>
        <begin position="74"/>
        <end position="93"/>
    </location>
</feature>
<dbReference type="RefSeq" id="WP_193498634.1">
    <property type="nucleotide sequence ID" value="NZ_CP063169.1"/>
</dbReference>
<dbReference type="Proteomes" id="UP000593758">
    <property type="component" value="Chromosome"/>
</dbReference>
<evidence type="ECO:0000313" key="2">
    <source>
        <dbReference type="EMBL" id="QOR71986.1"/>
    </source>
</evidence>
<feature type="transmembrane region" description="Helical" evidence="1">
    <location>
        <begin position="222"/>
        <end position="239"/>
    </location>
</feature>
<proteinExistence type="predicted"/>
<feature type="transmembrane region" description="Helical" evidence="1">
    <location>
        <begin position="46"/>
        <end position="68"/>
    </location>
</feature>
<dbReference type="EMBL" id="CP063169">
    <property type="protein sequence ID" value="QOR71986.1"/>
    <property type="molecule type" value="Genomic_DNA"/>
</dbReference>
<feature type="transmembrane region" description="Helical" evidence="1">
    <location>
        <begin position="113"/>
        <end position="138"/>
    </location>
</feature>